<evidence type="ECO:0000313" key="2">
    <source>
        <dbReference type="EMBL" id="QGU00336.1"/>
    </source>
</evidence>
<dbReference type="Proteomes" id="UP000426444">
    <property type="component" value="Chromosome"/>
</dbReference>
<dbReference type="GO" id="GO:0006508">
    <property type="term" value="P:proteolysis"/>
    <property type="evidence" value="ECO:0007669"/>
    <property type="project" value="InterPro"/>
</dbReference>
<gene>
    <name evidence="2" type="ORF">SYNTR_1742</name>
</gene>
<dbReference type="PROSITE" id="PS51257">
    <property type="entry name" value="PROKAR_LIPOPROTEIN"/>
    <property type="match status" value="1"/>
</dbReference>
<dbReference type="SUPFAM" id="SSF52096">
    <property type="entry name" value="ClpP/crotonase"/>
    <property type="match status" value="1"/>
</dbReference>
<dbReference type="GO" id="GO:0007165">
    <property type="term" value="P:signal transduction"/>
    <property type="evidence" value="ECO:0007669"/>
    <property type="project" value="TreeGrafter"/>
</dbReference>
<dbReference type="InterPro" id="IPR005151">
    <property type="entry name" value="Tail-specific_protease"/>
</dbReference>
<dbReference type="PANTHER" id="PTHR32060:SF30">
    <property type="entry name" value="CARBOXY-TERMINAL PROCESSING PROTEASE CTPA"/>
    <property type="match status" value="1"/>
</dbReference>
<reference evidence="3" key="1">
    <citation type="journal article" date="2019" name="Microbiology">
        <title>Complete Genome Sequence of an Uncultured Bacterium of the Candidate Phylum Bipolaricaulota.</title>
        <authorList>
            <person name="Kadnikov V.V."/>
            <person name="Mardanov A.V."/>
            <person name="Beletsky A.V."/>
            <person name="Frank Y.A."/>
            <person name="Karnachuk O.V."/>
            <person name="Ravin N.V."/>
        </authorList>
    </citation>
    <scope>NUCLEOTIDE SEQUENCE [LARGE SCALE GENOMIC DNA]</scope>
</reference>
<dbReference type="InterPro" id="IPR036034">
    <property type="entry name" value="PDZ_sf"/>
</dbReference>
<dbReference type="EMBL" id="CP046457">
    <property type="protein sequence ID" value="QGU00336.1"/>
    <property type="molecule type" value="Genomic_DNA"/>
</dbReference>
<keyword evidence="3" id="KW-1185">Reference proteome</keyword>
<dbReference type="InterPro" id="IPR029045">
    <property type="entry name" value="ClpP/crotonase-like_dom_sf"/>
</dbReference>
<organism evidence="2 3">
    <name type="scientific">Candidatus Syntrophocurvum alkaliphilum</name>
    <dbReference type="NCBI Taxonomy" id="2293317"/>
    <lineage>
        <taxon>Bacteria</taxon>
        <taxon>Bacillati</taxon>
        <taxon>Bacillota</taxon>
        <taxon>Clostridia</taxon>
        <taxon>Eubacteriales</taxon>
        <taxon>Syntrophomonadaceae</taxon>
        <taxon>Candidatus Syntrophocurvum</taxon>
    </lineage>
</organism>
<feature type="domain" description="Tail specific protease" evidence="1">
    <location>
        <begin position="214"/>
        <end position="397"/>
    </location>
</feature>
<evidence type="ECO:0000313" key="3">
    <source>
        <dbReference type="Proteomes" id="UP000426444"/>
    </source>
</evidence>
<sequence>MRKIIIGVISLTISALIITGCLNTNKYSMEGVNRATEFPNEISINLESEEYGQEVNYIINAIDKWYAHKDKKNIDIDLLRSTYVTKAESAKSFSQFNIALLKLFAELKNGHSNVYTGVPEYGVPILTALIEGKVVITYLGNQEQIDKKVEVGWVIEEIDNKPAREWMKERFSMISGSTPQALEQESLQWVFRRYEYEPKTREYLLTSPQGDQLNLELSLNIPRNELGIYQFPPIEIKKLGDYGYIAINTMTDSIVEAFDEALEQMLDKKGIVLDLRKNGGGNSLNGDQMVRRLIQKETDIWQGRSIKPYHGINYSGKVIALVGPQTFSAAESFAFDLSDSGRVITMGEPTKGDSGGGPVLFKTDGGIYFRFPTRGVDISASGSPMEGIGLDPHIFQKQTYDDLLQGIDTLLESAIARMEEGYF</sequence>
<dbReference type="RefSeq" id="WP_197079080.1">
    <property type="nucleotide sequence ID" value="NZ_CP046457.1"/>
</dbReference>
<dbReference type="GO" id="GO:0030288">
    <property type="term" value="C:outer membrane-bounded periplasmic space"/>
    <property type="evidence" value="ECO:0007669"/>
    <property type="project" value="TreeGrafter"/>
</dbReference>
<dbReference type="GO" id="GO:0004175">
    <property type="term" value="F:endopeptidase activity"/>
    <property type="evidence" value="ECO:0007669"/>
    <property type="project" value="TreeGrafter"/>
</dbReference>
<dbReference type="GO" id="GO:0008236">
    <property type="term" value="F:serine-type peptidase activity"/>
    <property type="evidence" value="ECO:0007669"/>
    <property type="project" value="InterPro"/>
</dbReference>
<dbReference type="Gene3D" id="2.30.42.10">
    <property type="match status" value="1"/>
</dbReference>
<dbReference type="KEGG" id="salq:SYNTR_1742"/>
<dbReference type="SMART" id="SM00245">
    <property type="entry name" value="TSPc"/>
    <property type="match status" value="1"/>
</dbReference>
<evidence type="ECO:0000259" key="1">
    <source>
        <dbReference type="SMART" id="SM00245"/>
    </source>
</evidence>
<protein>
    <recommendedName>
        <fullName evidence="1">Tail specific protease domain-containing protein</fullName>
    </recommendedName>
</protein>
<name>A0A6I6DMU1_9FIRM</name>
<dbReference type="Gene3D" id="3.90.226.10">
    <property type="entry name" value="2-enoyl-CoA Hydratase, Chain A, domain 1"/>
    <property type="match status" value="1"/>
</dbReference>
<dbReference type="Gene3D" id="3.30.750.44">
    <property type="match status" value="1"/>
</dbReference>
<dbReference type="AlphaFoldDB" id="A0A6I6DMU1"/>
<dbReference type="PANTHER" id="PTHR32060">
    <property type="entry name" value="TAIL-SPECIFIC PROTEASE"/>
    <property type="match status" value="1"/>
</dbReference>
<dbReference type="Pfam" id="PF03572">
    <property type="entry name" value="Peptidase_S41"/>
    <property type="match status" value="1"/>
</dbReference>
<accession>A0A6I6DMU1</accession>
<proteinExistence type="predicted"/>